<dbReference type="InterPro" id="IPR029058">
    <property type="entry name" value="AB_hydrolase_fold"/>
</dbReference>
<dbReference type="PANTHER" id="PTHR11559">
    <property type="entry name" value="CARBOXYLESTERASE"/>
    <property type="match status" value="1"/>
</dbReference>
<evidence type="ECO:0000313" key="3">
    <source>
        <dbReference type="Proteomes" id="UP001497497"/>
    </source>
</evidence>
<feature type="non-terminal residue" evidence="2">
    <location>
        <position position="1"/>
    </location>
</feature>
<name>A0AAV2IH06_LYMST</name>
<evidence type="ECO:0000313" key="2">
    <source>
        <dbReference type="EMBL" id="CAL1545469.1"/>
    </source>
</evidence>
<dbReference type="SUPFAM" id="SSF53474">
    <property type="entry name" value="alpha/beta-Hydrolases"/>
    <property type="match status" value="1"/>
</dbReference>
<evidence type="ECO:0000259" key="1">
    <source>
        <dbReference type="Pfam" id="PF00135"/>
    </source>
</evidence>
<accession>A0AAV2IH06</accession>
<protein>
    <recommendedName>
        <fullName evidence="1">Carboxylesterase type B domain-containing protein</fullName>
    </recommendedName>
</protein>
<feature type="domain" description="Carboxylesterase type B" evidence="1">
    <location>
        <begin position="2"/>
        <end position="60"/>
    </location>
</feature>
<dbReference type="Gene3D" id="3.40.50.1820">
    <property type="entry name" value="alpha/beta hydrolase"/>
    <property type="match status" value="1"/>
</dbReference>
<gene>
    <name evidence="2" type="ORF">GSLYS_00018952001</name>
</gene>
<dbReference type="Proteomes" id="UP001497497">
    <property type="component" value="Unassembled WGS sequence"/>
</dbReference>
<comment type="caution">
    <text evidence="2">The sequence shown here is derived from an EMBL/GenBank/DDBJ whole genome shotgun (WGS) entry which is preliminary data.</text>
</comment>
<dbReference type="Pfam" id="PF00135">
    <property type="entry name" value="COesterase"/>
    <property type="match status" value="1"/>
</dbReference>
<reference evidence="2 3" key="1">
    <citation type="submission" date="2024-04" db="EMBL/GenBank/DDBJ databases">
        <authorList>
            <consortium name="Genoscope - CEA"/>
            <person name="William W."/>
        </authorList>
    </citation>
    <scope>NUCLEOTIDE SEQUENCE [LARGE SCALE GENOMIC DNA]</scope>
</reference>
<dbReference type="AlphaFoldDB" id="A0AAV2IH06"/>
<dbReference type="InterPro" id="IPR050309">
    <property type="entry name" value="Type-B_Carboxylest/Lipase"/>
</dbReference>
<dbReference type="EMBL" id="CAXITT010000711">
    <property type="protein sequence ID" value="CAL1545469.1"/>
    <property type="molecule type" value="Genomic_DNA"/>
</dbReference>
<keyword evidence="3" id="KW-1185">Reference proteome</keyword>
<feature type="non-terminal residue" evidence="2">
    <location>
        <position position="62"/>
    </location>
</feature>
<sequence length="62" mass="6694">WLGFLKGEAPLLPGNQGLWDQLMALRWVKDNIRAFGGDSDDVTIGGQSFGSVCVSALSITRQ</sequence>
<organism evidence="2 3">
    <name type="scientific">Lymnaea stagnalis</name>
    <name type="common">Great pond snail</name>
    <name type="synonym">Helix stagnalis</name>
    <dbReference type="NCBI Taxonomy" id="6523"/>
    <lineage>
        <taxon>Eukaryota</taxon>
        <taxon>Metazoa</taxon>
        <taxon>Spiralia</taxon>
        <taxon>Lophotrochozoa</taxon>
        <taxon>Mollusca</taxon>
        <taxon>Gastropoda</taxon>
        <taxon>Heterobranchia</taxon>
        <taxon>Euthyneura</taxon>
        <taxon>Panpulmonata</taxon>
        <taxon>Hygrophila</taxon>
        <taxon>Lymnaeoidea</taxon>
        <taxon>Lymnaeidae</taxon>
        <taxon>Lymnaea</taxon>
    </lineage>
</organism>
<proteinExistence type="predicted"/>
<dbReference type="InterPro" id="IPR002018">
    <property type="entry name" value="CarbesteraseB"/>
</dbReference>